<keyword evidence="1" id="KW-0732">Signal</keyword>
<evidence type="ECO:0000313" key="3">
    <source>
        <dbReference type="EMBL" id="JAG62663.1"/>
    </source>
</evidence>
<protein>
    <submittedName>
        <fullName evidence="2">Diphthamide biosynthesis protein 1</fullName>
    </submittedName>
</protein>
<sequence length="233" mass="25660">MFLIIPCELVAASLLLFAAVTDGDVTAPTPPPELIASMNKYLDTVFSNIANNATTLNIEPLSLPNVTQSLTTKWYFPYTHLNLTEGTLTNLQSIKRHGDCVVSYKNDTIEISVDAAFTDLQVDYDFEALSSYSWFSLSGLLHGEVGETQVYADITLDANTLGIRAKKISFPGTKKIDFCIQSTILATWVVNAILEVVSLFSGLIIDDVQDAVTSAFNDFFEHEFPHIINQGRP</sequence>
<feature type="chain" id="PRO_5015033809" evidence="1">
    <location>
        <begin position="24"/>
        <end position="233"/>
    </location>
</feature>
<dbReference type="EMBL" id="GBHO01028551">
    <property type="protein sequence ID" value="JAG15053.1"/>
    <property type="molecule type" value="Transcribed_RNA"/>
</dbReference>
<evidence type="ECO:0000313" key="2">
    <source>
        <dbReference type="EMBL" id="JAG15053.1"/>
    </source>
</evidence>
<dbReference type="EMBL" id="GBRD01003158">
    <property type="protein sequence ID" value="JAG62663.1"/>
    <property type="molecule type" value="Transcribed_RNA"/>
</dbReference>
<proteinExistence type="predicted"/>
<evidence type="ECO:0000313" key="4">
    <source>
        <dbReference type="EMBL" id="JAQ17253.1"/>
    </source>
</evidence>
<reference evidence="2" key="1">
    <citation type="journal article" date="2014" name="PLoS ONE">
        <title>Transcriptome-Based Identification of ABC Transporters in the Western Tarnished Plant Bug Lygus hesperus.</title>
        <authorList>
            <person name="Hull J.J."/>
            <person name="Chaney K."/>
            <person name="Geib S.M."/>
            <person name="Fabrick J.A."/>
            <person name="Brent C.S."/>
            <person name="Walsh D."/>
            <person name="Lavine L.C."/>
        </authorList>
    </citation>
    <scope>NUCLEOTIDE SEQUENCE</scope>
</reference>
<reference evidence="3" key="3">
    <citation type="submission" date="2014-09" db="EMBL/GenBank/DDBJ databases">
        <authorList>
            <person name="Magalhaes I.L.F."/>
            <person name="Oliveira U."/>
            <person name="Santos F.R."/>
            <person name="Vidigal T.H.D.A."/>
            <person name="Brescovit A.D."/>
            <person name="Santos A.J."/>
        </authorList>
    </citation>
    <scope>NUCLEOTIDE SEQUENCE</scope>
</reference>
<accession>A0A0A9X8C9</accession>
<dbReference type="InterPro" id="IPR020234">
    <property type="entry name" value="Mite_allergen_group-7"/>
</dbReference>
<name>A0A0A9X8C9_LYGHE</name>
<dbReference type="InterPro" id="IPR038602">
    <property type="entry name" value="Mite_allergen_7_sf"/>
</dbReference>
<reference evidence="2" key="2">
    <citation type="submission" date="2014-07" db="EMBL/GenBank/DDBJ databases">
        <authorList>
            <person name="Hull J."/>
        </authorList>
    </citation>
    <scope>NUCLEOTIDE SEQUENCE</scope>
</reference>
<reference evidence="4" key="4">
    <citation type="journal article" date="2016" name="Gigascience">
        <title>De novo construction of an expanded transcriptome assembly for the western tarnished plant bug, Lygus hesperus.</title>
        <authorList>
            <person name="Tassone E.E."/>
            <person name="Geib S.M."/>
            <person name="Hall B."/>
            <person name="Fabrick J.A."/>
            <person name="Brent C.S."/>
            <person name="Hull J.J."/>
        </authorList>
    </citation>
    <scope>NUCLEOTIDE SEQUENCE</scope>
</reference>
<dbReference type="Gene3D" id="3.15.10.50">
    <property type="match status" value="1"/>
</dbReference>
<dbReference type="Pfam" id="PF16984">
    <property type="entry name" value="Grp7_allergen"/>
    <property type="match status" value="1"/>
</dbReference>
<dbReference type="AlphaFoldDB" id="A0A0A9X8C9"/>
<organism evidence="2">
    <name type="scientific">Lygus hesperus</name>
    <name type="common">Western plant bug</name>
    <dbReference type="NCBI Taxonomy" id="30085"/>
    <lineage>
        <taxon>Eukaryota</taxon>
        <taxon>Metazoa</taxon>
        <taxon>Ecdysozoa</taxon>
        <taxon>Arthropoda</taxon>
        <taxon>Hexapoda</taxon>
        <taxon>Insecta</taxon>
        <taxon>Pterygota</taxon>
        <taxon>Neoptera</taxon>
        <taxon>Paraneoptera</taxon>
        <taxon>Hemiptera</taxon>
        <taxon>Heteroptera</taxon>
        <taxon>Panheteroptera</taxon>
        <taxon>Cimicomorpha</taxon>
        <taxon>Miridae</taxon>
        <taxon>Mirini</taxon>
        <taxon>Lygus</taxon>
    </lineage>
</organism>
<evidence type="ECO:0000256" key="1">
    <source>
        <dbReference type="SAM" id="SignalP"/>
    </source>
</evidence>
<gene>
    <name evidence="2" type="primary">dph-1</name>
    <name evidence="2" type="ORF">CM83_35581</name>
    <name evidence="4" type="ORF">g.45819</name>
</gene>
<feature type="signal peptide" evidence="1">
    <location>
        <begin position="1"/>
        <end position="23"/>
    </location>
</feature>
<dbReference type="EMBL" id="GDHC01001376">
    <property type="protein sequence ID" value="JAQ17253.1"/>
    <property type="molecule type" value="Transcribed_RNA"/>
</dbReference>